<name>A0ABY5VYQ7_9ACTN</name>
<reference evidence="1" key="1">
    <citation type="submission" date="2021-04" db="EMBL/GenBank/DDBJ databases">
        <authorList>
            <person name="Hartkoorn R.C."/>
            <person name="Beaudoing E."/>
            <person name="Hot D."/>
        </authorList>
    </citation>
    <scope>NUCLEOTIDE SEQUENCE</scope>
    <source>
        <strain evidence="1">NRRL B-16292</strain>
    </source>
</reference>
<gene>
    <name evidence="1" type="ORF">Dfulv_45110</name>
</gene>
<proteinExistence type="predicted"/>
<keyword evidence="2" id="KW-1185">Reference proteome</keyword>
<organism evidence="1 2">
    <name type="scientific">Dactylosporangium fulvum</name>
    <dbReference type="NCBI Taxonomy" id="53359"/>
    <lineage>
        <taxon>Bacteria</taxon>
        <taxon>Bacillati</taxon>
        <taxon>Actinomycetota</taxon>
        <taxon>Actinomycetes</taxon>
        <taxon>Micromonosporales</taxon>
        <taxon>Micromonosporaceae</taxon>
        <taxon>Dactylosporangium</taxon>
    </lineage>
</organism>
<dbReference type="RefSeq" id="WP_259859944.1">
    <property type="nucleotide sequence ID" value="NZ_BAAAST010000091.1"/>
</dbReference>
<evidence type="ECO:0000313" key="1">
    <source>
        <dbReference type="EMBL" id="UWP82174.1"/>
    </source>
</evidence>
<accession>A0ABY5VYQ7</accession>
<reference evidence="1" key="2">
    <citation type="submission" date="2022-09" db="EMBL/GenBank/DDBJ databases">
        <title>Biosynthetic gene clusters of Dactylosporangioum fulvum.</title>
        <authorList>
            <person name="Caradec T."/>
        </authorList>
    </citation>
    <scope>NUCLEOTIDE SEQUENCE</scope>
    <source>
        <strain evidence="1">NRRL B-16292</strain>
    </source>
</reference>
<sequence length="99" mass="10389">MTEVDITPGAQAVAEELRTLTAAHGDAIKQQLGMIAAVPLILGADEASRMVAKGVEAARPLAEVTGKLAAVAEQDGALGEVFVGRLVEVDRRFPRMLHT</sequence>
<protein>
    <submittedName>
        <fullName evidence="1">Uncharacterized protein</fullName>
    </submittedName>
</protein>
<dbReference type="Proteomes" id="UP001059617">
    <property type="component" value="Chromosome"/>
</dbReference>
<evidence type="ECO:0000313" key="2">
    <source>
        <dbReference type="Proteomes" id="UP001059617"/>
    </source>
</evidence>
<dbReference type="EMBL" id="CP073720">
    <property type="protein sequence ID" value="UWP82174.1"/>
    <property type="molecule type" value="Genomic_DNA"/>
</dbReference>